<protein>
    <recommendedName>
        <fullName evidence="12">Metaxin-2</fullName>
    </recommendedName>
</protein>
<keyword evidence="7" id="KW-0472">Membrane</keyword>
<feature type="compositionally biased region" description="Basic and acidic residues" evidence="8">
    <location>
        <begin position="11"/>
        <end position="30"/>
    </location>
</feature>
<gene>
    <name evidence="11" type="ORF">TSIB3V08_LOCUS415</name>
</gene>
<dbReference type="GO" id="GO:0001401">
    <property type="term" value="C:SAM complex"/>
    <property type="evidence" value="ECO:0007669"/>
    <property type="project" value="InterPro"/>
</dbReference>
<dbReference type="InterPro" id="IPR033468">
    <property type="entry name" value="Metaxin_GST"/>
</dbReference>
<evidence type="ECO:0000256" key="7">
    <source>
        <dbReference type="ARBA" id="ARBA00023136"/>
    </source>
</evidence>
<evidence type="ECO:0000256" key="6">
    <source>
        <dbReference type="ARBA" id="ARBA00023128"/>
    </source>
</evidence>
<dbReference type="CDD" id="cd03079">
    <property type="entry name" value="GST_N_Metaxin2"/>
    <property type="match status" value="1"/>
</dbReference>
<comment type="subcellular location">
    <subcellularLocation>
        <location evidence="1">Mitochondrion outer membrane</location>
    </subcellularLocation>
</comment>
<proteinExistence type="inferred from homology"/>
<comment type="similarity">
    <text evidence="2">Belongs to the metaxin family.</text>
</comment>
<name>A0A7R9FUT5_TIMSH</name>
<dbReference type="SFLD" id="SFLDG01180">
    <property type="entry name" value="SUF1"/>
    <property type="match status" value="1"/>
</dbReference>
<keyword evidence="4" id="KW-1000">Mitochondrion outer membrane</keyword>
<dbReference type="InterPro" id="IPR019564">
    <property type="entry name" value="Sam37/metaxin_N"/>
</dbReference>
<dbReference type="InterPro" id="IPR036282">
    <property type="entry name" value="Glutathione-S-Trfase_C_sf"/>
</dbReference>
<sequence length="695" mass="78495">MKGFGTSKAPTRVDDVVPKPLDKRIGGTRKSGVERLRQSPGVVLDGGHIQVTMQSLISDIPRCAHNDSQIYALERLHPTHLGVRQVAPSGTHIVDDRYLYSVRLFLGDRALRLLSSGPRTPSLCLALLSLSLQCRLQDSLMSSVVSHPSNCVRCIWSYLSTSYPHHDSTTRAVSSTYRAVSSTYRANLVPVLHAQALNLVLPDTDHLPNRMDFAAPVGLVYWVLEICQAFLSRFFSRTCLRVESGYITTEEQFLLAEIAGDPITGPVVTGDPTESLKSDVKQNAAAEEVVHEEKMETIEEESSEIKNDEQVEQITEEEGFEDLCDNIVTVGKCSVALHAQEPWPQDVKLFQPYEVEQILLPDNANCLAVQTYLKMCDLNFEVEQRYNAENMSPSGRVPFIKCGAFLISELDPIISFVNNKGISLVDKLDSSDKADMRAYMSLVNTVLGSAEMYICWCDETCYNEVTKPRYASVYPWPLNRYLPYQKKQHVVKKLAVLGWSQKSLDEVYQEVENCCKSLSERLEKKDYFFGARPSDIDALLYGHLYTILTTPIPQINDKLANIIRGHEPLIKFVKHMDRKFFGRTTEVSKEYVPLVTEEDDLDRTPLDYSTDQQQPEVQYFDAETEPKADQEHKADPQKADQEHEADSQKVDQEHGADPQKANQEHEADPQKADQEHEADPQKADQEHEADPQKEN</sequence>
<dbReference type="InterPro" id="IPR040079">
    <property type="entry name" value="Glutathione_S-Trfase"/>
</dbReference>
<dbReference type="SUPFAM" id="SSF47616">
    <property type="entry name" value="GST C-terminal domain-like"/>
    <property type="match status" value="1"/>
</dbReference>
<evidence type="ECO:0000256" key="1">
    <source>
        <dbReference type="ARBA" id="ARBA00004294"/>
    </source>
</evidence>
<dbReference type="EMBL" id="OC000097">
    <property type="protein sequence ID" value="CAD7256125.1"/>
    <property type="molecule type" value="Genomic_DNA"/>
</dbReference>
<dbReference type="PANTHER" id="PTHR12289:SF38">
    <property type="entry name" value="METAXIN-2"/>
    <property type="match status" value="1"/>
</dbReference>
<reference evidence="11" key="1">
    <citation type="submission" date="2020-11" db="EMBL/GenBank/DDBJ databases">
        <authorList>
            <person name="Tran Van P."/>
        </authorList>
    </citation>
    <scope>NUCLEOTIDE SEQUENCE</scope>
</reference>
<dbReference type="GO" id="GO:0015031">
    <property type="term" value="P:protein transport"/>
    <property type="evidence" value="ECO:0007669"/>
    <property type="project" value="UniProtKB-KW"/>
</dbReference>
<keyword evidence="3" id="KW-0813">Transport</keyword>
<evidence type="ECO:0000256" key="4">
    <source>
        <dbReference type="ARBA" id="ARBA00022787"/>
    </source>
</evidence>
<evidence type="ECO:0000256" key="5">
    <source>
        <dbReference type="ARBA" id="ARBA00022927"/>
    </source>
</evidence>
<evidence type="ECO:0000256" key="2">
    <source>
        <dbReference type="ARBA" id="ARBA00009170"/>
    </source>
</evidence>
<keyword evidence="5" id="KW-0653">Protein transport</keyword>
<feature type="domain" description="Mitochondrial outer membrane transport complex Sam37/metaxin N-terminal" evidence="9">
    <location>
        <begin position="366"/>
        <end position="486"/>
    </location>
</feature>
<keyword evidence="6" id="KW-0496">Mitochondrion</keyword>
<dbReference type="SFLD" id="SFLDS00019">
    <property type="entry name" value="Glutathione_Transferase_(cytos"/>
    <property type="match status" value="1"/>
</dbReference>
<dbReference type="GO" id="GO:0007005">
    <property type="term" value="P:mitochondrion organization"/>
    <property type="evidence" value="ECO:0007669"/>
    <property type="project" value="TreeGrafter"/>
</dbReference>
<evidence type="ECO:0000259" key="9">
    <source>
        <dbReference type="Pfam" id="PF10568"/>
    </source>
</evidence>
<dbReference type="CDD" id="cd03211">
    <property type="entry name" value="GST_C_Metaxin2"/>
    <property type="match status" value="1"/>
</dbReference>
<dbReference type="AlphaFoldDB" id="A0A7R9FUT5"/>
<evidence type="ECO:0000256" key="3">
    <source>
        <dbReference type="ARBA" id="ARBA00022448"/>
    </source>
</evidence>
<feature type="domain" description="Metaxin glutathione S-transferase" evidence="10">
    <location>
        <begin position="512"/>
        <end position="576"/>
    </location>
</feature>
<dbReference type="Pfam" id="PF10568">
    <property type="entry name" value="Tom37"/>
    <property type="match status" value="1"/>
</dbReference>
<dbReference type="InterPro" id="IPR050931">
    <property type="entry name" value="Mito_Protein_Transport_Metaxin"/>
</dbReference>
<feature type="region of interest" description="Disordered" evidence="8">
    <location>
        <begin position="1"/>
        <end position="30"/>
    </location>
</feature>
<feature type="compositionally biased region" description="Basic and acidic residues" evidence="8">
    <location>
        <begin position="624"/>
        <end position="695"/>
    </location>
</feature>
<feature type="region of interest" description="Disordered" evidence="8">
    <location>
        <begin position="622"/>
        <end position="695"/>
    </location>
</feature>
<dbReference type="Pfam" id="PF17171">
    <property type="entry name" value="GST_C_6"/>
    <property type="match status" value="1"/>
</dbReference>
<evidence type="ECO:0000259" key="10">
    <source>
        <dbReference type="Pfam" id="PF17171"/>
    </source>
</evidence>
<dbReference type="PANTHER" id="PTHR12289">
    <property type="entry name" value="METAXIN RELATED"/>
    <property type="match status" value="1"/>
</dbReference>
<evidence type="ECO:0000256" key="8">
    <source>
        <dbReference type="SAM" id="MobiDB-lite"/>
    </source>
</evidence>
<evidence type="ECO:0008006" key="12">
    <source>
        <dbReference type="Google" id="ProtNLM"/>
    </source>
</evidence>
<accession>A0A7R9FUT5</accession>
<organism evidence="11">
    <name type="scientific">Timema shepardi</name>
    <name type="common">Walking stick</name>
    <dbReference type="NCBI Taxonomy" id="629360"/>
    <lineage>
        <taxon>Eukaryota</taxon>
        <taxon>Metazoa</taxon>
        <taxon>Ecdysozoa</taxon>
        <taxon>Arthropoda</taxon>
        <taxon>Hexapoda</taxon>
        <taxon>Insecta</taxon>
        <taxon>Pterygota</taxon>
        <taxon>Neoptera</taxon>
        <taxon>Polyneoptera</taxon>
        <taxon>Phasmatodea</taxon>
        <taxon>Timematodea</taxon>
        <taxon>Timematoidea</taxon>
        <taxon>Timematidae</taxon>
        <taxon>Timema</taxon>
    </lineage>
</organism>
<evidence type="ECO:0000313" key="11">
    <source>
        <dbReference type="EMBL" id="CAD7256125.1"/>
    </source>
</evidence>